<dbReference type="AlphaFoldDB" id="A0A6A5QCQ0"/>
<keyword evidence="3" id="KW-1185">Reference proteome</keyword>
<feature type="region of interest" description="Disordered" evidence="1">
    <location>
        <begin position="1"/>
        <end position="28"/>
    </location>
</feature>
<organism evidence="2 3">
    <name type="scientific">Ampelomyces quisqualis</name>
    <name type="common">Powdery mildew agent</name>
    <dbReference type="NCBI Taxonomy" id="50730"/>
    <lineage>
        <taxon>Eukaryota</taxon>
        <taxon>Fungi</taxon>
        <taxon>Dikarya</taxon>
        <taxon>Ascomycota</taxon>
        <taxon>Pezizomycotina</taxon>
        <taxon>Dothideomycetes</taxon>
        <taxon>Pleosporomycetidae</taxon>
        <taxon>Pleosporales</taxon>
        <taxon>Pleosporineae</taxon>
        <taxon>Phaeosphaeriaceae</taxon>
        <taxon>Ampelomyces</taxon>
    </lineage>
</organism>
<name>A0A6A5QCQ0_AMPQU</name>
<sequence>MTASYSSLRGNHSAQTTAPVQTSPRRIPQHVRNMNFSARKSTYTHTECLWQHTHTHTHTSIPPPRQRNVNMTREYTAYSETPLPPPPSKLHHAFRRVWTTQDILNAPMGDAQSWIALGAARWCTDGS</sequence>
<reference evidence="2" key="1">
    <citation type="journal article" date="2020" name="Stud. Mycol.">
        <title>101 Dothideomycetes genomes: a test case for predicting lifestyles and emergence of pathogens.</title>
        <authorList>
            <person name="Haridas S."/>
            <person name="Albert R."/>
            <person name="Binder M."/>
            <person name="Bloem J."/>
            <person name="Labutti K."/>
            <person name="Salamov A."/>
            <person name="Andreopoulos B."/>
            <person name="Baker S."/>
            <person name="Barry K."/>
            <person name="Bills G."/>
            <person name="Bluhm B."/>
            <person name="Cannon C."/>
            <person name="Castanera R."/>
            <person name="Culley D."/>
            <person name="Daum C."/>
            <person name="Ezra D."/>
            <person name="Gonzalez J."/>
            <person name="Henrissat B."/>
            <person name="Kuo A."/>
            <person name="Liang C."/>
            <person name="Lipzen A."/>
            <person name="Lutzoni F."/>
            <person name="Magnuson J."/>
            <person name="Mondo S."/>
            <person name="Nolan M."/>
            <person name="Ohm R."/>
            <person name="Pangilinan J."/>
            <person name="Park H.-J."/>
            <person name="Ramirez L."/>
            <person name="Alfaro M."/>
            <person name="Sun H."/>
            <person name="Tritt A."/>
            <person name="Yoshinaga Y."/>
            <person name="Zwiers L.-H."/>
            <person name="Turgeon B."/>
            <person name="Goodwin S."/>
            <person name="Spatafora J."/>
            <person name="Crous P."/>
            <person name="Grigoriev I."/>
        </authorList>
    </citation>
    <scope>NUCLEOTIDE SEQUENCE</scope>
    <source>
        <strain evidence="2">HMLAC05119</strain>
    </source>
</reference>
<accession>A0A6A5QCQ0</accession>
<evidence type="ECO:0000313" key="2">
    <source>
        <dbReference type="EMBL" id="KAF1912264.1"/>
    </source>
</evidence>
<gene>
    <name evidence="2" type="ORF">BDU57DRAFT_358642</name>
</gene>
<dbReference type="EMBL" id="ML979140">
    <property type="protein sequence ID" value="KAF1912264.1"/>
    <property type="molecule type" value="Genomic_DNA"/>
</dbReference>
<evidence type="ECO:0000313" key="3">
    <source>
        <dbReference type="Proteomes" id="UP000800096"/>
    </source>
</evidence>
<feature type="compositionally biased region" description="Polar residues" evidence="1">
    <location>
        <begin position="1"/>
        <end position="24"/>
    </location>
</feature>
<dbReference type="Proteomes" id="UP000800096">
    <property type="component" value="Unassembled WGS sequence"/>
</dbReference>
<proteinExistence type="predicted"/>
<evidence type="ECO:0000256" key="1">
    <source>
        <dbReference type="SAM" id="MobiDB-lite"/>
    </source>
</evidence>
<protein>
    <submittedName>
        <fullName evidence="2">Uncharacterized protein</fullName>
    </submittedName>
</protein>